<dbReference type="AlphaFoldDB" id="A0AA38F8Z9"/>
<name>A0AA38F8Z9_TAXCH</name>
<gene>
    <name evidence="1" type="ORF">KI387_041103</name>
</gene>
<evidence type="ECO:0000313" key="1">
    <source>
        <dbReference type="EMBL" id="KAH9293693.1"/>
    </source>
</evidence>
<proteinExistence type="predicted"/>
<dbReference type="Proteomes" id="UP000824469">
    <property type="component" value="Unassembled WGS sequence"/>
</dbReference>
<feature type="non-terminal residue" evidence="1">
    <location>
        <position position="1"/>
    </location>
</feature>
<comment type="caution">
    <text evidence="1">The sequence shown here is derived from an EMBL/GenBank/DDBJ whole genome shotgun (WGS) entry which is preliminary data.</text>
</comment>
<evidence type="ECO:0000313" key="2">
    <source>
        <dbReference type="Proteomes" id="UP000824469"/>
    </source>
</evidence>
<organism evidence="1 2">
    <name type="scientific">Taxus chinensis</name>
    <name type="common">Chinese yew</name>
    <name type="synonym">Taxus wallichiana var. chinensis</name>
    <dbReference type="NCBI Taxonomy" id="29808"/>
    <lineage>
        <taxon>Eukaryota</taxon>
        <taxon>Viridiplantae</taxon>
        <taxon>Streptophyta</taxon>
        <taxon>Embryophyta</taxon>
        <taxon>Tracheophyta</taxon>
        <taxon>Spermatophyta</taxon>
        <taxon>Pinopsida</taxon>
        <taxon>Pinidae</taxon>
        <taxon>Conifers II</taxon>
        <taxon>Cupressales</taxon>
        <taxon>Taxaceae</taxon>
        <taxon>Taxus</taxon>
    </lineage>
</organism>
<protein>
    <submittedName>
        <fullName evidence="1">Uncharacterized protein</fullName>
    </submittedName>
</protein>
<feature type="non-terminal residue" evidence="1">
    <location>
        <position position="88"/>
    </location>
</feature>
<accession>A0AA38F8Z9</accession>
<keyword evidence="2" id="KW-1185">Reference proteome</keyword>
<reference evidence="1 2" key="1">
    <citation type="journal article" date="2021" name="Nat. Plants">
        <title>The Taxus genome provides insights into paclitaxel biosynthesis.</title>
        <authorList>
            <person name="Xiong X."/>
            <person name="Gou J."/>
            <person name="Liao Q."/>
            <person name="Li Y."/>
            <person name="Zhou Q."/>
            <person name="Bi G."/>
            <person name="Li C."/>
            <person name="Du R."/>
            <person name="Wang X."/>
            <person name="Sun T."/>
            <person name="Guo L."/>
            <person name="Liang H."/>
            <person name="Lu P."/>
            <person name="Wu Y."/>
            <person name="Zhang Z."/>
            <person name="Ro D.K."/>
            <person name="Shang Y."/>
            <person name="Huang S."/>
            <person name="Yan J."/>
        </authorList>
    </citation>
    <scope>NUCLEOTIDE SEQUENCE [LARGE SCALE GENOMIC DNA]</scope>
    <source>
        <strain evidence="1">Ta-2019</strain>
    </source>
</reference>
<dbReference type="EMBL" id="JAHRHJ020000840">
    <property type="protein sequence ID" value="KAH9293693.1"/>
    <property type="molecule type" value="Genomic_DNA"/>
</dbReference>
<sequence>TVLTTYSPYRRDNKETDLLILIPTDLLREAPPSIDNDDDVGVDDGYTTWYSIELPRHLSASIDTNEEDIATVLERLEGEHSTLMQTHQ</sequence>